<reference evidence="1 2" key="1">
    <citation type="submission" date="2019-09" db="EMBL/GenBank/DDBJ databases">
        <title>Genome sequence and assembly of Taibaiella sp.</title>
        <authorList>
            <person name="Chhetri G."/>
        </authorList>
    </citation>
    <scope>NUCLEOTIDE SEQUENCE [LARGE SCALE GENOMIC DNA]</scope>
    <source>
        <strain evidence="1 2">KVB11</strain>
    </source>
</reference>
<keyword evidence="2" id="KW-1185">Reference proteome</keyword>
<sequence length="275" mass="29785">MKQYILYISAISILLASCGGEKSTSKGGAIILGDSSTIVTEKDSQYLKDDILDFEPNNVVSTQSSKADTVVKAAAPVEKPQEPVQQPSKATAAGYSINFGNVKIVFEGIAANDATRQNAEKQDGLSYVIKSGSLAGAKIHVYGAKNATIRQRYQSRLMLNSKSGSVDLRNLGLYTTGWKNVNASKTGAEYVFALTDLNNISFSNVNNAKIKNATDKELRNRRTSKKTIQSWMKEISKTNSANDNPCDIILDNLQLQISGTGADGKSFRKNIRMSA</sequence>
<gene>
    <name evidence="1" type="ORF">F0919_08090</name>
</gene>
<dbReference type="AlphaFoldDB" id="A0A5M6CKR5"/>
<accession>A0A5M6CKR5</accession>
<dbReference type="Proteomes" id="UP000323632">
    <property type="component" value="Unassembled WGS sequence"/>
</dbReference>
<name>A0A5M6CKR5_9BACT</name>
<organism evidence="1 2">
    <name type="scientific">Taibaiella lutea</name>
    <dbReference type="NCBI Taxonomy" id="2608001"/>
    <lineage>
        <taxon>Bacteria</taxon>
        <taxon>Pseudomonadati</taxon>
        <taxon>Bacteroidota</taxon>
        <taxon>Chitinophagia</taxon>
        <taxon>Chitinophagales</taxon>
        <taxon>Chitinophagaceae</taxon>
        <taxon>Taibaiella</taxon>
    </lineage>
</organism>
<proteinExistence type="predicted"/>
<comment type="caution">
    <text evidence="1">The sequence shown here is derived from an EMBL/GenBank/DDBJ whole genome shotgun (WGS) entry which is preliminary data.</text>
</comment>
<dbReference type="PROSITE" id="PS51257">
    <property type="entry name" value="PROKAR_LIPOPROTEIN"/>
    <property type="match status" value="1"/>
</dbReference>
<dbReference type="EMBL" id="VWSH01000002">
    <property type="protein sequence ID" value="KAA5534572.1"/>
    <property type="molecule type" value="Genomic_DNA"/>
</dbReference>
<evidence type="ECO:0000313" key="1">
    <source>
        <dbReference type="EMBL" id="KAA5534572.1"/>
    </source>
</evidence>
<protein>
    <submittedName>
        <fullName evidence="1">Uncharacterized protein</fullName>
    </submittedName>
</protein>
<evidence type="ECO:0000313" key="2">
    <source>
        <dbReference type="Proteomes" id="UP000323632"/>
    </source>
</evidence>
<dbReference type="RefSeq" id="WP_150032252.1">
    <property type="nucleotide sequence ID" value="NZ_VWSH01000002.1"/>
</dbReference>